<gene>
    <name evidence="1" type="ORF">GTZ93_27710</name>
</gene>
<evidence type="ECO:0000313" key="1">
    <source>
        <dbReference type="EMBL" id="NBC43596.1"/>
    </source>
</evidence>
<dbReference type="Proteomes" id="UP000537825">
    <property type="component" value="Unassembled WGS sequence"/>
</dbReference>
<reference evidence="1 2" key="1">
    <citation type="submission" date="2020-01" db="EMBL/GenBank/DDBJ databases">
        <title>The draft genome sequence of Corallococcus exiguus DSM 14696.</title>
        <authorList>
            <person name="Zhang X."/>
            <person name="Zhu H."/>
        </authorList>
    </citation>
    <scope>NUCLEOTIDE SEQUENCE [LARGE SCALE GENOMIC DNA]</scope>
    <source>
        <strain evidence="1 2">DSM 14696</strain>
    </source>
</reference>
<accession>A0A7X4YDR8</accession>
<dbReference type="AlphaFoldDB" id="A0A7X4YDR8"/>
<comment type="caution">
    <text evidence="1">The sequence shown here is derived from an EMBL/GenBank/DDBJ whole genome shotgun (WGS) entry which is preliminary data.</text>
</comment>
<keyword evidence="2" id="KW-1185">Reference proteome</keyword>
<protein>
    <submittedName>
        <fullName evidence="1">Uncharacterized protein</fullName>
    </submittedName>
</protein>
<sequence length="280" mass="31694">MFITDPEKFIHQQIILMGGSIQSNDLVTRKGDLVSYEGQLLSFGATEGRHRVFVKHWFQEPEDSDEDEPDLEWEEEKAQLQALRGYTVVPRTFGWTPRASVTIDADPSDGFVSAQTFNLDGNEGGQGKRAYLLPWHEDGVCWMQLGDEANFFFTDVMTGCTFGVGGDSRKPVVLHSNVGDSKHRDTQTREHLKYVTQRLPVGVQASPVTLYGKERQYKSDLEKEGKQRMGFAAAGTNANIVGWREKGEWRFWSQRYMLYTKQDGSGQLAVADIVVEPIEY</sequence>
<evidence type="ECO:0000313" key="2">
    <source>
        <dbReference type="Proteomes" id="UP000537825"/>
    </source>
</evidence>
<organism evidence="1 2">
    <name type="scientific">Corallococcus exiguus</name>
    <dbReference type="NCBI Taxonomy" id="83462"/>
    <lineage>
        <taxon>Bacteria</taxon>
        <taxon>Pseudomonadati</taxon>
        <taxon>Myxococcota</taxon>
        <taxon>Myxococcia</taxon>
        <taxon>Myxococcales</taxon>
        <taxon>Cystobacterineae</taxon>
        <taxon>Myxococcaceae</taxon>
        <taxon>Corallococcus</taxon>
    </lineage>
</organism>
<proteinExistence type="predicted"/>
<dbReference type="EMBL" id="JAAAPK010000008">
    <property type="protein sequence ID" value="NBC43596.1"/>
    <property type="molecule type" value="Genomic_DNA"/>
</dbReference>
<dbReference type="RefSeq" id="WP_139920913.1">
    <property type="nucleotide sequence ID" value="NZ_CBCSLE010000004.1"/>
</dbReference>
<name>A0A7X4YDR8_9BACT</name>